<evidence type="ECO:0000313" key="2">
    <source>
        <dbReference type="EMBL" id="OLY81401.1"/>
    </source>
</evidence>
<accession>A0A1R0GWX5</accession>
<gene>
    <name evidence="2" type="ORF">AYI68_g4495</name>
</gene>
<evidence type="ECO:0000313" key="3">
    <source>
        <dbReference type="Proteomes" id="UP000187455"/>
    </source>
</evidence>
<dbReference type="EMBL" id="LSSL01002495">
    <property type="protein sequence ID" value="OLY81401.1"/>
    <property type="molecule type" value="Genomic_DNA"/>
</dbReference>
<evidence type="ECO:0000256" key="1">
    <source>
        <dbReference type="SAM" id="MobiDB-lite"/>
    </source>
</evidence>
<reference evidence="2 3" key="1">
    <citation type="journal article" date="2016" name="Mol. Biol. Evol.">
        <title>Genome-Wide Survey of Gut Fungi (Harpellales) Reveals the First Horizontally Transferred Ubiquitin Gene from a Mosquito Host.</title>
        <authorList>
            <person name="Wang Y."/>
            <person name="White M.M."/>
            <person name="Kvist S."/>
            <person name="Moncalvo J.M."/>
        </authorList>
    </citation>
    <scope>NUCLEOTIDE SEQUENCE [LARGE SCALE GENOMIC DNA]</scope>
    <source>
        <strain evidence="2 3">ALG-7-W6</strain>
    </source>
</reference>
<feature type="compositionally biased region" description="Low complexity" evidence="1">
    <location>
        <begin position="140"/>
        <end position="149"/>
    </location>
</feature>
<dbReference type="AlphaFoldDB" id="A0A1R0GWX5"/>
<name>A0A1R0GWX5_9FUNG</name>
<keyword evidence="3" id="KW-1185">Reference proteome</keyword>
<feature type="compositionally biased region" description="Acidic residues" evidence="1">
    <location>
        <begin position="263"/>
        <end position="283"/>
    </location>
</feature>
<dbReference type="Proteomes" id="UP000187455">
    <property type="component" value="Unassembled WGS sequence"/>
</dbReference>
<organism evidence="2 3">
    <name type="scientific">Smittium mucronatum</name>
    <dbReference type="NCBI Taxonomy" id="133383"/>
    <lineage>
        <taxon>Eukaryota</taxon>
        <taxon>Fungi</taxon>
        <taxon>Fungi incertae sedis</taxon>
        <taxon>Zoopagomycota</taxon>
        <taxon>Kickxellomycotina</taxon>
        <taxon>Harpellomycetes</taxon>
        <taxon>Harpellales</taxon>
        <taxon>Legeriomycetaceae</taxon>
        <taxon>Smittium</taxon>
    </lineage>
</organism>
<comment type="caution">
    <text evidence="2">The sequence shown here is derived from an EMBL/GenBank/DDBJ whole genome shotgun (WGS) entry which is preliminary data.</text>
</comment>
<feature type="compositionally biased region" description="Basic and acidic residues" evidence="1">
    <location>
        <begin position="248"/>
        <end position="262"/>
    </location>
</feature>
<feature type="compositionally biased region" description="Basic and acidic residues" evidence="1">
    <location>
        <begin position="152"/>
        <end position="167"/>
    </location>
</feature>
<protein>
    <submittedName>
        <fullName evidence="2">Uncharacterized protein</fullName>
    </submittedName>
</protein>
<proteinExistence type="predicted"/>
<feature type="region of interest" description="Disordered" evidence="1">
    <location>
        <begin position="132"/>
        <end position="283"/>
    </location>
</feature>
<sequence>MISSRLGPVFLKPLRGSIQAAYDSHPRKFVSDMIRNYDVILKDLSPEITSQNSPGSSDSLQYYYNNSIPNIAFSSMDVGSDLPSNNIRSSFNGIEIDQQDPQHRKGFDQINFGNLKSGINFLADKFKAKTNPQEKIPIDSNKNLLKSNNGSIDKHQNPQTHEAKTESPKGLNLKFPGDTFANSDSQPGNQSITDNKVPLSSNHGANLKVEDAGDAEDDSQIKAKPQISRKPSFDEVSVDSLLLSNEGHNGHDSSDMDFFLHDDGEDELDFNIDEDENAEDVKK</sequence>
<feature type="compositionally biased region" description="Polar residues" evidence="1">
    <location>
        <begin position="180"/>
        <end position="204"/>
    </location>
</feature>